<dbReference type="InterPro" id="IPR027417">
    <property type="entry name" value="P-loop_NTPase"/>
</dbReference>
<dbReference type="SUPFAM" id="SSF161098">
    <property type="entry name" value="MetI-like"/>
    <property type="match status" value="1"/>
</dbReference>
<comment type="similarity">
    <text evidence="4">Belongs to the binding-protein-dependent transport system permease family. HisMQ subfamily.</text>
</comment>
<keyword evidence="5 12" id="KW-0813">Transport</keyword>
<dbReference type="CDD" id="cd03262">
    <property type="entry name" value="ABC_HisP_GlnQ"/>
    <property type="match status" value="1"/>
</dbReference>
<accession>A0ABU0FCJ9</accession>
<evidence type="ECO:0000256" key="6">
    <source>
        <dbReference type="ARBA" id="ARBA00022475"/>
    </source>
</evidence>
<keyword evidence="11 12" id="KW-0472">Membrane</keyword>
<dbReference type="InterPro" id="IPR003593">
    <property type="entry name" value="AAA+_ATPase"/>
</dbReference>
<evidence type="ECO:0000256" key="9">
    <source>
        <dbReference type="ARBA" id="ARBA00022840"/>
    </source>
</evidence>
<feature type="transmembrane region" description="Helical" evidence="12">
    <location>
        <begin position="33"/>
        <end position="55"/>
    </location>
</feature>
<dbReference type="PROSITE" id="PS00211">
    <property type="entry name" value="ABC_TRANSPORTER_1"/>
    <property type="match status" value="1"/>
</dbReference>
<evidence type="ECO:0000256" key="12">
    <source>
        <dbReference type="RuleBase" id="RU363032"/>
    </source>
</evidence>
<proteinExistence type="inferred from homology"/>
<comment type="similarity">
    <text evidence="3">Belongs to the ABC transporter superfamily.</text>
</comment>
<evidence type="ECO:0000256" key="1">
    <source>
        <dbReference type="ARBA" id="ARBA00004202"/>
    </source>
</evidence>
<dbReference type="PANTHER" id="PTHR43166">
    <property type="entry name" value="AMINO ACID IMPORT ATP-BINDING PROTEIN"/>
    <property type="match status" value="1"/>
</dbReference>
<dbReference type="CDD" id="cd06261">
    <property type="entry name" value="TM_PBP2"/>
    <property type="match status" value="1"/>
</dbReference>
<evidence type="ECO:0000256" key="7">
    <source>
        <dbReference type="ARBA" id="ARBA00022692"/>
    </source>
</evidence>
<dbReference type="EMBL" id="JAUSVK010000001">
    <property type="protein sequence ID" value="MDQ0392057.1"/>
    <property type="molecule type" value="Genomic_DNA"/>
</dbReference>
<keyword evidence="16" id="KW-1185">Reference proteome</keyword>
<dbReference type="RefSeq" id="WP_307425347.1">
    <property type="nucleotide sequence ID" value="NZ_JAUSVK010000001.1"/>
</dbReference>
<dbReference type="Pfam" id="PF00528">
    <property type="entry name" value="BPD_transp_1"/>
    <property type="match status" value="1"/>
</dbReference>
<gene>
    <name evidence="15" type="ORF">J3R73_001849</name>
</gene>
<reference evidence="15 16" key="1">
    <citation type="submission" date="2023-07" db="EMBL/GenBank/DDBJ databases">
        <title>Genomic Encyclopedia of Type Strains, Phase IV (KMG-IV): sequencing the most valuable type-strain genomes for metagenomic binning, comparative biology and taxonomic classification.</title>
        <authorList>
            <person name="Goeker M."/>
        </authorList>
    </citation>
    <scope>NUCLEOTIDE SEQUENCE [LARGE SCALE GENOMIC DNA]</scope>
    <source>
        <strain evidence="15 16">DSM 5896</strain>
    </source>
</reference>
<dbReference type="InterPro" id="IPR003439">
    <property type="entry name" value="ABC_transporter-like_ATP-bd"/>
</dbReference>
<evidence type="ECO:0000256" key="8">
    <source>
        <dbReference type="ARBA" id="ARBA00022741"/>
    </source>
</evidence>
<keyword evidence="9" id="KW-0067">ATP-binding</keyword>
<evidence type="ECO:0000259" key="14">
    <source>
        <dbReference type="PROSITE" id="PS50928"/>
    </source>
</evidence>
<dbReference type="NCBIfam" id="TIGR01726">
    <property type="entry name" value="HEQRo_perm_3TM"/>
    <property type="match status" value="1"/>
</dbReference>
<evidence type="ECO:0000256" key="10">
    <source>
        <dbReference type="ARBA" id="ARBA00022989"/>
    </source>
</evidence>
<feature type="domain" description="ABC transporter" evidence="13">
    <location>
        <begin position="278"/>
        <end position="510"/>
    </location>
</feature>
<evidence type="ECO:0000256" key="4">
    <source>
        <dbReference type="ARBA" id="ARBA00010072"/>
    </source>
</evidence>
<dbReference type="InterPro" id="IPR000515">
    <property type="entry name" value="MetI-like"/>
</dbReference>
<evidence type="ECO:0000256" key="11">
    <source>
        <dbReference type="ARBA" id="ARBA00023136"/>
    </source>
</evidence>
<feature type="transmembrane region" description="Helical" evidence="12">
    <location>
        <begin position="67"/>
        <end position="89"/>
    </location>
</feature>
<feature type="domain" description="ABC transmembrane type-1" evidence="14">
    <location>
        <begin position="29"/>
        <end position="223"/>
    </location>
</feature>
<dbReference type="PROSITE" id="PS50893">
    <property type="entry name" value="ABC_TRANSPORTER_2"/>
    <property type="match status" value="1"/>
</dbReference>
<evidence type="ECO:0000313" key="15">
    <source>
        <dbReference type="EMBL" id="MDQ0392057.1"/>
    </source>
</evidence>
<protein>
    <submittedName>
        <fullName evidence="15">Polar amino acid transport system permease protein</fullName>
    </submittedName>
</protein>
<feature type="transmembrane region" description="Helical" evidence="12">
    <location>
        <begin position="204"/>
        <end position="226"/>
    </location>
</feature>
<dbReference type="SUPFAM" id="SSF52540">
    <property type="entry name" value="P-loop containing nucleoside triphosphate hydrolases"/>
    <property type="match status" value="1"/>
</dbReference>
<name>A0ABU0FCJ9_9HYPH</name>
<dbReference type="Gene3D" id="1.10.3720.10">
    <property type="entry name" value="MetI-like"/>
    <property type="match status" value="1"/>
</dbReference>
<comment type="caution">
    <text evidence="15">The sequence shown here is derived from an EMBL/GenBank/DDBJ whole genome shotgun (WGS) entry which is preliminary data.</text>
</comment>
<dbReference type="InterPro" id="IPR050086">
    <property type="entry name" value="MetN_ABC_transporter-like"/>
</dbReference>
<dbReference type="Pfam" id="PF00005">
    <property type="entry name" value="ABC_tran"/>
    <property type="match status" value="1"/>
</dbReference>
<sequence>MSWFDIIQRSFFDWDSMAAVLPSMLMVGLKNTLLLAFASTVLGIVIGMILAVMGISRSIWIRTPARVYTDIFRGLPAIVTILLIGQGFAGIGRQIFGPSPYPLGILALSLIAGAYIGEIFRAGIQSVERGQLEACRALGMTYPRGMRLIVIPQGVRRVLPALVNQFIGNIKDSSLVYFLGLLASERELFRVGQDQAVVSGNLSPLMLAGLFYLAITVPLTHVVNAVDRQLRSGRRITTVTSGLDEVRELADATRAAEGAPLPERASEDSGTRRKGASLEVVGLDMAYGDFKVLRGVNLKAEAGSITCVIGPSGSGKSTLLRCLNRLAEPAAGDIRLDGRSILRMKADLLRRRVGMVFQQFNLFPDHTAIGNVQLALRKVQGLPAAAARRIAEQRLAEVGLATRMRHRPIDLSGGQQQRVAIARALALEPELMLFDEVTSALDPELVKGVLNLMADLGRSGMTMVVVTHEMNFARRVADQVVFMDEGKVVEAGPPDAIFGNPRSPRLQRFLSEML</sequence>
<dbReference type="PANTHER" id="PTHR43166:SF9">
    <property type="entry name" value="GLUTAMATE_ASPARTATE IMPORT ATP-BINDING PROTEIN GLTL"/>
    <property type="match status" value="1"/>
</dbReference>
<feature type="transmembrane region" description="Helical" evidence="12">
    <location>
        <begin position="101"/>
        <end position="120"/>
    </location>
</feature>
<dbReference type="InterPro" id="IPR010065">
    <property type="entry name" value="AA_ABC_transptr_permease_3TM"/>
</dbReference>
<evidence type="ECO:0000313" key="16">
    <source>
        <dbReference type="Proteomes" id="UP001237448"/>
    </source>
</evidence>
<dbReference type="Proteomes" id="UP001237448">
    <property type="component" value="Unassembled WGS sequence"/>
</dbReference>
<evidence type="ECO:0000259" key="13">
    <source>
        <dbReference type="PROSITE" id="PS50893"/>
    </source>
</evidence>
<keyword evidence="10 12" id="KW-1133">Transmembrane helix</keyword>
<dbReference type="InterPro" id="IPR035906">
    <property type="entry name" value="MetI-like_sf"/>
</dbReference>
<dbReference type="Gene3D" id="3.40.50.300">
    <property type="entry name" value="P-loop containing nucleotide triphosphate hydrolases"/>
    <property type="match status" value="1"/>
</dbReference>
<keyword evidence="7 12" id="KW-0812">Transmembrane</keyword>
<evidence type="ECO:0000256" key="2">
    <source>
        <dbReference type="ARBA" id="ARBA00004429"/>
    </source>
</evidence>
<organism evidence="15 16">
    <name type="scientific">Labrys monachus</name>
    <dbReference type="NCBI Taxonomy" id="217067"/>
    <lineage>
        <taxon>Bacteria</taxon>
        <taxon>Pseudomonadati</taxon>
        <taxon>Pseudomonadota</taxon>
        <taxon>Alphaproteobacteria</taxon>
        <taxon>Hyphomicrobiales</taxon>
        <taxon>Xanthobacteraceae</taxon>
        <taxon>Labrys</taxon>
    </lineage>
</organism>
<dbReference type="SMART" id="SM00382">
    <property type="entry name" value="AAA"/>
    <property type="match status" value="1"/>
</dbReference>
<keyword evidence="6" id="KW-1003">Cell membrane</keyword>
<evidence type="ECO:0000256" key="5">
    <source>
        <dbReference type="ARBA" id="ARBA00022448"/>
    </source>
</evidence>
<dbReference type="PROSITE" id="PS50928">
    <property type="entry name" value="ABC_TM1"/>
    <property type="match status" value="1"/>
</dbReference>
<comment type="subcellular location">
    <subcellularLocation>
        <location evidence="2">Cell inner membrane</location>
        <topology evidence="2">Multi-pass membrane protein</topology>
    </subcellularLocation>
    <subcellularLocation>
        <location evidence="12">Cell membrane</location>
        <topology evidence="12">Multi-pass membrane protein</topology>
    </subcellularLocation>
    <subcellularLocation>
        <location evidence="1">Cell membrane</location>
        <topology evidence="1">Peripheral membrane protein</topology>
    </subcellularLocation>
</comment>
<evidence type="ECO:0000256" key="3">
    <source>
        <dbReference type="ARBA" id="ARBA00005417"/>
    </source>
</evidence>
<keyword evidence="8" id="KW-0547">Nucleotide-binding</keyword>
<dbReference type="InterPro" id="IPR017871">
    <property type="entry name" value="ABC_transporter-like_CS"/>
</dbReference>